<dbReference type="Gene3D" id="3.30.70.100">
    <property type="match status" value="1"/>
</dbReference>
<evidence type="ECO:0000256" key="2">
    <source>
        <dbReference type="ARBA" id="ARBA00022723"/>
    </source>
</evidence>
<evidence type="ECO:0000256" key="6">
    <source>
        <dbReference type="SAM" id="MobiDB-lite"/>
    </source>
</evidence>
<dbReference type="InterPro" id="IPR006121">
    <property type="entry name" value="HMA_dom"/>
</dbReference>
<proteinExistence type="inferred from homology"/>
<comment type="similarity">
    <text evidence="5">Belongs to the HIPP family.</text>
</comment>
<dbReference type="Proteomes" id="UP000734854">
    <property type="component" value="Unassembled WGS sequence"/>
</dbReference>
<evidence type="ECO:0000313" key="8">
    <source>
        <dbReference type="EMBL" id="KAG6499467.1"/>
    </source>
</evidence>
<organism evidence="8 9">
    <name type="scientific">Zingiber officinale</name>
    <name type="common">Ginger</name>
    <name type="synonym">Amomum zingiber</name>
    <dbReference type="NCBI Taxonomy" id="94328"/>
    <lineage>
        <taxon>Eukaryota</taxon>
        <taxon>Viridiplantae</taxon>
        <taxon>Streptophyta</taxon>
        <taxon>Embryophyta</taxon>
        <taxon>Tracheophyta</taxon>
        <taxon>Spermatophyta</taxon>
        <taxon>Magnoliopsida</taxon>
        <taxon>Liliopsida</taxon>
        <taxon>Zingiberales</taxon>
        <taxon>Zingiberaceae</taxon>
        <taxon>Zingiber</taxon>
    </lineage>
</organism>
<keyword evidence="2" id="KW-0479">Metal-binding</keyword>
<keyword evidence="9" id="KW-1185">Reference proteome</keyword>
<evidence type="ECO:0000256" key="5">
    <source>
        <dbReference type="ARBA" id="ARBA00024045"/>
    </source>
</evidence>
<sequence>MRSSRAALAPSFCPSFRPRHRRLHLAQGLWSPEKDRHKGELGLVLLLTHGPERHLFPPESSAFFLCSVARCQATVDFWHSQGVADRCHFSGHKKTIAAIANLGFPTTSFRWIFCEVPTRASKGKSSGVSYYRLSLEKIVLKLDITDVKEKHKAMKVVSTLSGIDSIGIDMKEKKMIVIGSVDPVSVVMKLRKSWHTNVVSIGPAKEEKKEEPKKEEPKKEEPKKEEAKKEEAKEEKKEEKKEEGKKEETKEEVKKEEAKKEEAKKEEAKKEPHQQMATEPVNPYKIYYYPPTSYYPPTNYYPHTAYNNPYNTSNYYYAPSAQENPNSCSIM</sequence>
<dbReference type="Pfam" id="PF00403">
    <property type="entry name" value="HMA"/>
    <property type="match status" value="1"/>
</dbReference>
<feature type="region of interest" description="Disordered" evidence="6">
    <location>
        <begin position="201"/>
        <end position="280"/>
    </location>
</feature>
<dbReference type="AlphaFoldDB" id="A0A8J5L014"/>
<protein>
    <recommendedName>
        <fullName evidence="7">HMA domain-containing protein</fullName>
    </recommendedName>
</protein>
<dbReference type="EMBL" id="JACMSC010000011">
    <property type="protein sequence ID" value="KAG6499467.1"/>
    <property type="molecule type" value="Genomic_DNA"/>
</dbReference>
<keyword evidence="4" id="KW-0636">Prenylation</keyword>
<accession>A0A8J5L014</accession>
<keyword evidence="1" id="KW-0488">Methylation</keyword>
<evidence type="ECO:0000256" key="1">
    <source>
        <dbReference type="ARBA" id="ARBA00022481"/>
    </source>
</evidence>
<comment type="caution">
    <text evidence="8">The sequence shown here is derived from an EMBL/GenBank/DDBJ whole genome shotgun (WGS) entry which is preliminary data.</text>
</comment>
<dbReference type="PANTHER" id="PTHR45811">
    <property type="entry name" value="COPPER TRANSPORT PROTEIN FAMILY-RELATED"/>
    <property type="match status" value="1"/>
</dbReference>
<dbReference type="InterPro" id="IPR051863">
    <property type="entry name" value="HIPP"/>
</dbReference>
<gene>
    <name evidence="8" type="ORF">ZIOFF_039255</name>
</gene>
<dbReference type="PROSITE" id="PS50846">
    <property type="entry name" value="HMA_2"/>
    <property type="match status" value="1"/>
</dbReference>
<reference evidence="8 9" key="1">
    <citation type="submission" date="2020-08" db="EMBL/GenBank/DDBJ databases">
        <title>Plant Genome Project.</title>
        <authorList>
            <person name="Zhang R.-G."/>
        </authorList>
    </citation>
    <scope>NUCLEOTIDE SEQUENCE [LARGE SCALE GENOMIC DNA]</scope>
    <source>
        <tissue evidence="8">Rhizome</tissue>
    </source>
</reference>
<keyword evidence="3" id="KW-0449">Lipoprotein</keyword>
<dbReference type="GO" id="GO:0046872">
    <property type="term" value="F:metal ion binding"/>
    <property type="evidence" value="ECO:0007669"/>
    <property type="project" value="UniProtKB-KW"/>
</dbReference>
<feature type="domain" description="HMA" evidence="7">
    <location>
        <begin position="135"/>
        <end position="202"/>
    </location>
</feature>
<evidence type="ECO:0000259" key="7">
    <source>
        <dbReference type="PROSITE" id="PS50846"/>
    </source>
</evidence>
<dbReference type="PANTHER" id="PTHR45811:SF49">
    <property type="entry name" value="OS04G0667600 PROTEIN"/>
    <property type="match status" value="1"/>
</dbReference>
<evidence type="ECO:0000256" key="4">
    <source>
        <dbReference type="ARBA" id="ARBA00023289"/>
    </source>
</evidence>
<feature type="compositionally biased region" description="Basic and acidic residues" evidence="6">
    <location>
        <begin position="204"/>
        <end position="273"/>
    </location>
</feature>
<name>A0A8J5L014_ZINOF</name>
<evidence type="ECO:0000256" key="3">
    <source>
        <dbReference type="ARBA" id="ARBA00023288"/>
    </source>
</evidence>
<evidence type="ECO:0000313" key="9">
    <source>
        <dbReference type="Proteomes" id="UP000734854"/>
    </source>
</evidence>